<protein>
    <submittedName>
        <fullName evidence="2">Uncharacterized protein</fullName>
    </submittedName>
</protein>
<dbReference type="EMBL" id="BGPR01000135">
    <property type="protein sequence ID" value="GBL97984.1"/>
    <property type="molecule type" value="Genomic_DNA"/>
</dbReference>
<evidence type="ECO:0000313" key="3">
    <source>
        <dbReference type="Proteomes" id="UP000499080"/>
    </source>
</evidence>
<evidence type="ECO:0000256" key="1">
    <source>
        <dbReference type="SAM" id="MobiDB-lite"/>
    </source>
</evidence>
<accession>A0A4Y2C3T5</accession>
<gene>
    <name evidence="2" type="ORF">AVEN_126882_1</name>
</gene>
<organism evidence="2 3">
    <name type="scientific">Araneus ventricosus</name>
    <name type="common">Orbweaver spider</name>
    <name type="synonym">Epeira ventricosa</name>
    <dbReference type="NCBI Taxonomy" id="182803"/>
    <lineage>
        <taxon>Eukaryota</taxon>
        <taxon>Metazoa</taxon>
        <taxon>Ecdysozoa</taxon>
        <taxon>Arthropoda</taxon>
        <taxon>Chelicerata</taxon>
        <taxon>Arachnida</taxon>
        <taxon>Araneae</taxon>
        <taxon>Araneomorphae</taxon>
        <taxon>Entelegynae</taxon>
        <taxon>Araneoidea</taxon>
        <taxon>Araneidae</taxon>
        <taxon>Araneus</taxon>
    </lineage>
</organism>
<proteinExistence type="predicted"/>
<dbReference type="Proteomes" id="UP000499080">
    <property type="component" value="Unassembled WGS sequence"/>
</dbReference>
<sequence length="87" mass="9264">MNENVTAEISSTSVQDIANSNLTNKSDSGKDKSTTVFSKTEIGDFSTSSETPNEACLGKETHIPVQSQKNSTPHAINNISLAETNGY</sequence>
<keyword evidence="3" id="KW-1185">Reference proteome</keyword>
<feature type="region of interest" description="Disordered" evidence="1">
    <location>
        <begin position="1"/>
        <end position="54"/>
    </location>
</feature>
<dbReference type="AlphaFoldDB" id="A0A4Y2C3T5"/>
<name>A0A4Y2C3T5_ARAVE</name>
<feature type="compositionally biased region" description="Polar residues" evidence="1">
    <location>
        <begin position="1"/>
        <end position="26"/>
    </location>
</feature>
<evidence type="ECO:0000313" key="2">
    <source>
        <dbReference type="EMBL" id="GBL97984.1"/>
    </source>
</evidence>
<comment type="caution">
    <text evidence="2">The sequence shown here is derived from an EMBL/GenBank/DDBJ whole genome shotgun (WGS) entry which is preliminary data.</text>
</comment>
<reference evidence="2 3" key="1">
    <citation type="journal article" date="2019" name="Sci. Rep.">
        <title>Orb-weaving spider Araneus ventricosus genome elucidates the spidroin gene catalogue.</title>
        <authorList>
            <person name="Kono N."/>
            <person name="Nakamura H."/>
            <person name="Ohtoshi R."/>
            <person name="Moran D.A.P."/>
            <person name="Shinohara A."/>
            <person name="Yoshida Y."/>
            <person name="Fujiwara M."/>
            <person name="Mori M."/>
            <person name="Tomita M."/>
            <person name="Arakawa K."/>
        </authorList>
    </citation>
    <scope>NUCLEOTIDE SEQUENCE [LARGE SCALE GENOMIC DNA]</scope>
</reference>